<keyword evidence="9" id="KW-1185">Reference proteome</keyword>
<evidence type="ECO:0000256" key="5">
    <source>
        <dbReference type="ARBA" id="ARBA00022989"/>
    </source>
</evidence>
<keyword evidence="3 7" id="KW-0812">Transmembrane</keyword>
<protein>
    <submittedName>
        <fullName evidence="10">Sialin</fullName>
    </submittedName>
</protein>
<feature type="transmembrane region" description="Helical" evidence="7">
    <location>
        <begin position="455"/>
        <end position="474"/>
    </location>
</feature>
<dbReference type="AlphaFoldDB" id="A0AAJ6QTW4"/>
<gene>
    <name evidence="10" type="primary">LOC100904277</name>
</gene>
<feature type="transmembrane region" description="Helical" evidence="7">
    <location>
        <begin position="328"/>
        <end position="348"/>
    </location>
</feature>
<dbReference type="KEGG" id="goe:100904277"/>
<dbReference type="InterPro" id="IPR050382">
    <property type="entry name" value="MFS_Na/Anion_cotransporter"/>
</dbReference>
<dbReference type="InterPro" id="IPR019845">
    <property type="entry name" value="Squalene/phytoene_synthase_CS"/>
</dbReference>
<feature type="domain" description="Major facilitator superfamily (MFS) profile" evidence="8">
    <location>
        <begin position="45"/>
        <end position="479"/>
    </location>
</feature>
<keyword evidence="2" id="KW-0813">Transport</keyword>
<organism evidence="9 10">
    <name type="scientific">Galendromus occidentalis</name>
    <name type="common">western predatory mite</name>
    <dbReference type="NCBI Taxonomy" id="34638"/>
    <lineage>
        <taxon>Eukaryota</taxon>
        <taxon>Metazoa</taxon>
        <taxon>Ecdysozoa</taxon>
        <taxon>Arthropoda</taxon>
        <taxon>Chelicerata</taxon>
        <taxon>Arachnida</taxon>
        <taxon>Acari</taxon>
        <taxon>Parasitiformes</taxon>
        <taxon>Mesostigmata</taxon>
        <taxon>Gamasina</taxon>
        <taxon>Phytoseioidea</taxon>
        <taxon>Phytoseiidae</taxon>
        <taxon>Typhlodrominae</taxon>
        <taxon>Galendromus</taxon>
    </lineage>
</organism>
<dbReference type="PANTHER" id="PTHR11662">
    <property type="entry name" value="SOLUTE CARRIER FAMILY 17"/>
    <property type="match status" value="1"/>
</dbReference>
<dbReference type="PROSITE" id="PS01044">
    <property type="entry name" value="SQUALEN_PHYTOEN_SYN_1"/>
    <property type="match status" value="1"/>
</dbReference>
<evidence type="ECO:0000256" key="1">
    <source>
        <dbReference type="ARBA" id="ARBA00004141"/>
    </source>
</evidence>
<dbReference type="RefSeq" id="XP_003743735.1">
    <property type="nucleotide sequence ID" value="XM_003743687.2"/>
</dbReference>
<keyword evidence="4" id="KW-0769">Symport</keyword>
<keyword evidence="5 7" id="KW-1133">Transmembrane helix</keyword>
<dbReference type="GO" id="GO:0016020">
    <property type="term" value="C:membrane"/>
    <property type="evidence" value="ECO:0007669"/>
    <property type="project" value="UniProtKB-SubCell"/>
</dbReference>
<evidence type="ECO:0000313" key="10">
    <source>
        <dbReference type="RefSeq" id="XP_003743735.1"/>
    </source>
</evidence>
<accession>A0AAJ6QTW4</accession>
<feature type="transmembrane region" description="Helical" evidence="7">
    <location>
        <begin position="360"/>
        <end position="380"/>
    </location>
</feature>
<feature type="transmembrane region" description="Helical" evidence="7">
    <location>
        <begin position="99"/>
        <end position="119"/>
    </location>
</feature>
<dbReference type="GO" id="GO:0015293">
    <property type="term" value="F:symporter activity"/>
    <property type="evidence" value="ECO:0007669"/>
    <property type="project" value="UniProtKB-KW"/>
</dbReference>
<proteinExistence type="predicted"/>
<dbReference type="PANTHER" id="PTHR11662:SF399">
    <property type="entry name" value="FI19708P1-RELATED"/>
    <property type="match status" value="1"/>
</dbReference>
<evidence type="ECO:0000313" key="9">
    <source>
        <dbReference type="Proteomes" id="UP000694867"/>
    </source>
</evidence>
<dbReference type="SUPFAM" id="SSF103473">
    <property type="entry name" value="MFS general substrate transporter"/>
    <property type="match status" value="1"/>
</dbReference>
<dbReference type="Proteomes" id="UP000694867">
    <property type="component" value="Unplaced"/>
</dbReference>
<evidence type="ECO:0000256" key="2">
    <source>
        <dbReference type="ARBA" id="ARBA00022448"/>
    </source>
</evidence>
<dbReference type="FunFam" id="1.20.1250.20:FF:000423">
    <property type="entry name" value="Putative inorganic phosphate cotransporter-like Protein"/>
    <property type="match status" value="1"/>
</dbReference>
<feature type="transmembrane region" description="Helical" evidence="7">
    <location>
        <begin position="222"/>
        <end position="240"/>
    </location>
</feature>
<evidence type="ECO:0000256" key="3">
    <source>
        <dbReference type="ARBA" id="ARBA00022692"/>
    </source>
</evidence>
<feature type="transmembrane region" description="Helical" evidence="7">
    <location>
        <begin position="414"/>
        <end position="435"/>
    </location>
</feature>
<dbReference type="GO" id="GO:0006820">
    <property type="term" value="P:monoatomic anion transport"/>
    <property type="evidence" value="ECO:0007669"/>
    <property type="project" value="TreeGrafter"/>
</dbReference>
<dbReference type="Pfam" id="PF07690">
    <property type="entry name" value="MFS_1"/>
    <property type="match status" value="1"/>
</dbReference>
<feature type="transmembrane region" description="Helical" evidence="7">
    <location>
        <begin position="21"/>
        <end position="39"/>
    </location>
</feature>
<reference evidence="10" key="1">
    <citation type="submission" date="2025-08" db="UniProtKB">
        <authorList>
            <consortium name="RefSeq"/>
        </authorList>
    </citation>
    <scope>IDENTIFICATION</scope>
</reference>
<keyword evidence="6 7" id="KW-0472">Membrane</keyword>
<dbReference type="GO" id="GO:0016765">
    <property type="term" value="F:transferase activity, transferring alkyl or aryl (other than methyl) groups"/>
    <property type="evidence" value="ECO:0007669"/>
    <property type="project" value="InterPro"/>
</dbReference>
<dbReference type="PROSITE" id="PS50850">
    <property type="entry name" value="MFS"/>
    <property type="match status" value="1"/>
</dbReference>
<evidence type="ECO:0000256" key="7">
    <source>
        <dbReference type="SAM" id="Phobius"/>
    </source>
</evidence>
<evidence type="ECO:0000256" key="6">
    <source>
        <dbReference type="ARBA" id="ARBA00023136"/>
    </source>
</evidence>
<sequence>MKCSATQTEKPSVSEGSSVQYRRVLIVLAFFGAVCVYAMRVNMNVVIVSMVNHEAVRMDTKMSDCKLASTNSESAGFSPRNSTFLRNGPFAWSPKTQGVILGAFFWGYVITPIPGGFMAERYGGKWLFGLGVVLTGILGMLIPIVTTKFGHEGLIGIRALQGFCEGVTYPALEAQLAFWIPKSERCTAITCVHQGGFMGVVIGMLVSGKLAASDFLGGWPSVFYLFGGVTIVWFVLWVLLTSDKPEDHRFITGREIEKIRNGLSRQKSESRRPRLPLKSILLSAPVWAYVCTTFGFLYLQYTLITELPTYLGTVLHFDIGNNGVYSSLPYFGAIVTSAVAAMISDFLVKRSLLRVTTVRKLFNSIAMFGSSIVLMLVVTVAGCDGQMSLILFLIAGAIRGLAESSTGPIAIDMAPDFAGTIFGLTVTVGSFSGIIVPYVSGLLTNEVNSTTNWSYSFYVAGAVGILSGIVFLVFGSADLQPWAVEQNSSEECRAAENDLSLRSIGTAEGGDKK</sequence>
<dbReference type="Gene3D" id="1.20.1250.20">
    <property type="entry name" value="MFS general substrate transporter like domains"/>
    <property type="match status" value="2"/>
</dbReference>
<evidence type="ECO:0000259" key="8">
    <source>
        <dbReference type="PROSITE" id="PS50850"/>
    </source>
</evidence>
<evidence type="ECO:0000256" key="4">
    <source>
        <dbReference type="ARBA" id="ARBA00022847"/>
    </source>
</evidence>
<dbReference type="GeneID" id="100904277"/>
<name>A0AAJ6QTW4_9ACAR</name>
<dbReference type="InterPro" id="IPR011701">
    <property type="entry name" value="MFS"/>
</dbReference>
<feature type="transmembrane region" description="Helical" evidence="7">
    <location>
        <begin position="126"/>
        <end position="145"/>
    </location>
</feature>
<dbReference type="InterPro" id="IPR020846">
    <property type="entry name" value="MFS_dom"/>
</dbReference>
<dbReference type="FunFam" id="1.20.1250.20:FF:000003">
    <property type="entry name" value="Solute carrier family 17 member 3"/>
    <property type="match status" value="1"/>
</dbReference>
<feature type="transmembrane region" description="Helical" evidence="7">
    <location>
        <begin position="280"/>
        <end position="301"/>
    </location>
</feature>
<comment type="subcellular location">
    <subcellularLocation>
        <location evidence="1">Membrane</location>
        <topology evidence="1">Multi-pass membrane protein</topology>
    </subcellularLocation>
</comment>
<dbReference type="InterPro" id="IPR036259">
    <property type="entry name" value="MFS_trans_sf"/>
</dbReference>